<keyword evidence="4" id="KW-1185">Reference proteome</keyword>
<feature type="transmembrane region" description="Helical" evidence="2">
    <location>
        <begin position="194"/>
        <end position="215"/>
    </location>
</feature>
<reference evidence="3" key="1">
    <citation type="journal article" date="2023" name="PhytoFront">
        <title>Draft Genome Resources of Seven Strains of Tilletia horrida, Causal Agent of Kernel Smut of Rice.</title>
        <authorList>
            <person name="Khanal S."/>
            <person name="Antony Babu S."/>
            <person name="Zhou X.G."/>
        </authorList>
    </citation>
    <scope>NUCLEOTIDE SEQUENCE</scope>
    <source>
        <strain evidence="3">TX3</strain>
    </source>
</reference>
<evidence type="ECO:0000256" key="2">
    <source>
        <dbReference type="SAM" id="Phobius"/>
    </source>
</evidence>
<name>A0AAN6JGM4_9BASI</name>
<dbReference type="Proteomes" id="UP001176521">
    <property type="component" value="Unassembled WGS sequence"/>
</dbReference>
<dbReference type="AlphaFoldDB" id="A0AAN6JGM4"/>
<feature type="transmembrane region" description="Helical" evidence="2">
    <location>
        <begin position="14"/>
        <end position="32"/>
    </location>
</feature>
<feature type="transmembrane region" description="Helical" evidence="2">
    <location>
        <begin position="145"/>
        <end position="167"/>
    </location>
</feature>
<evidence type="ECO:0000313" key="3">
    <source>
        <dbReference type="EMBL" id="KAK0519155.1"/>
    </source>
</evidence>
<evidence type="ECO:0000256" key="1">
    <source>
        <dbReference type="SAM" id="MobiDB-lite"/>
    </source>
</evidence>
<proteinExistence type="predicted"/>
<comment type="caution">
    <text evidence="3">The sequence shown here is derived from an EMBL/GenBank/DDBJ whole genome shotgun (WGS) entry which is preliminary data.</text>
</comment>
<gene>
    <name evidence="3" type="ORF">OC842_007540</name>
</gene>
<accession>A0AAN6JGM4</accession>
<dbReference type="EMBL" id="JAPDMQ010001067">
    <property type="protein sequence ID" value="KAK0519155.1"/>
    <property type="molecule type" value="Genomic_DNA"/>
</dbReference>
<evidence type="ECO:0000313" key="4">
    <source>
        <dbReference type="Proteomes" id="UP001176521"/>
    </source>
</evidence>
<feature type="compositionally biased region" description="Low complexity" evidence="1">
    <location>
        <begin position="350"/>
        <end position="375"/>
    </location>
</feature>
<feature type="region of interest" description="Disordered" evidence="1">
    <location>
        <begin position="322"/>
        <end position="382"/>
    </location>
</feature>
<keyword evidence="2" id="KW-0812">Transmembrane</keyword>
<keyword evidence="2" id="KW-0472">Membrane</keyword>
<organism evidence="3 4">
    <name type="scientific">Tilletia horrida</name>
    <dbReference type="NCBI Taxonomy" id="155126"/>
    <lineage>
        <taxon>Eukaryota</taxon>
        <taxon>Fungi</taxon>
        <taxon>Dikarya</taxon>
        <taxon>Basidiomycota</taxon>
        <taxon>Ustilaginomycotina</taxon>
        <taxon>Exobasidiomycetes</taxon>
        <taxon>Tilletiales</taxon>
        <taxon>Tilletiaceae</taxon>
        <taxon>Tilletia</taxon>
    </lineage>
</organism>
<sequence length="382" mass="39618">MSSPTSSVFGPRDFFGSVDALFTLITSLLTLGEMGKMIQFIHDNVDNGYFDYYRKRDLGDDGALQLLVPRRGGRGGGFGGGRGGGGGGSSDNYAYENYQQAATALFAIGGVLGLLKFATYLGSATKIWRATRGGNYVLAQRATSVLLWNVVGLTVIWAALGIAGLIIDGSIVDNERGNIAPYWSPFWAGYPLNVLWVLCMCITLLTTGLLAYTLVMTRRRLKNELHTDEKLYGDAAITPSSAPAPATAPTPIAAAAAAAAAYPPSAQLQHPHPSAQPHAFHQQVPVPQPLTAASSPYTSPPISQSGNYAAAQAAYGTYGQGLPAGTSPLEHNHPVKTASGQGSGHGGRESGAFSPALLSGLPGSGPSQAPSAPAGWTVSPSS</sequence>
<keyword evidence="2" id="KW-1133">Transmembrane helix</keyword>
<protein>
    <submittedName>
        <fullName evidence="3">Uncharacterized protein</fullName>
    </submittedName>
</protein>